<reference evidence="3 4" key="1">
    <citation type="submission" date="2018-08" db="EMBL/GenBank/DDBJ databases">
        <title>Aphanomyces genome sequencing and annotation.</title>
        <authorList>
            <person name="Minardi D."/>
            <person name="Oidtmann B."/>
            <person name="Van Der Giezen M."/>
            <person name="Studholme D.J."/>
        </authorList>
    </citation>
    <scope>NUCLEOTIDE SEQUENCE [LARGE SCALE GENOMIC DNA]</scope>
    <source>
        <strain evidence="3 4">SA</strain>
    </source>
</reference>
<evidence type="ECO:0000313" key="4">
    <source>
        <dbReference type="Proteomes" id="UP000265716"/>
    </source>
</evidence>
<dbReference type="Pfam" id="PF02714">
    <property type="entry name" value="RSN1_7TM"/>
    <property type="match status" value="1"/>
</dbReference>
<dbReference type="VEuPathDB" id="FungiDB:H257_15306"/>
<feature type="domain" description="CSC1/OSCA1-like 7TM region" evidence="2">
    <location>
        <begin position="162"/>
        <end position="308"/>
    </location>
</feature>
<sequence length="425" mass="48210">VGKRVNIDSTRAIGHRSVLINSGLPKDMNSFQLRQKLASFLSPDDIKATVVIHDLQALYRILDQRVTLRNEYNRLITTNAQSISGNILFHSTIFESVPLWYTAGVCAVVPGGHLLSVRAAPRGVLRAMSAVPVAVLPIGRLRPRDRPTYQPQSAKRVCMFVFYQVTTVVIMILFSTPTAVLIYVKLDTHSAVYAIFTHDISSILAKFITSYLPSLLLITVNWCLLTSLFYLTTVEPWLSESERMKSFLNKGFSYLLLSSIVLPSIGVTAVYLATDQGASLHHGSEAAYIERFMFQLCRNFFIAYVCQRWRRRNRGVFYSWQQQQRRQQAEGASKARDRVKILKHHADDVQKREAFARLVASTVARRQQDEQRAYVNPYDAGLKVFNCIYTQQKTVCDDVRDKAAAFAKLKQVTAHSHEFLAKPDE</sequence>
<keyword evidence="1" id="KW-0472">Membrane</keyword>
<dbReference type="EMBL" id="QUTC01010820">
    <property type="protein sequence ID" value="RHY39842.1"/>
    <property type="molecule type" value="Genomic_DNA"/>
</dbReference>
<dbReference type="AlphaFoldDB" id="A0A397C506"/>
<comment type="caution">
    <text evidence="3">The sequence shown here is derived from an EMBL/GenBank/DDBJ whole genome shotgun (WGS) entry which is preliminary data.</text>
</comment>
<feature type="non-terminal residue" evidence="3">
    <location>
        <position position="1"/>
    </location>
</feature>
<feature type="transmembrane region" description="Helical" evidence="1">
    <location>
        <begin position="252"/>
        <end position="274"/>
    </location>
</feature>
<dbReference type="Proteomes" id="UP000265716">
    <property type="component" value="Unassembled WGS sequence"/>
</dbReference>
<keyword evidence="1" id="KW-0812">Transmembrane</keyword>
<accession>A0A397C506</accession>
<protein>
    <recommendedName>
        <fullName evidence="2">CSC1/OSCA1-like 7TM region domain-containing protein</fullName>
    </recommendedName>
</protein>
<dbReference type="InterPro" id="IPR003864">
    <property type="entry name" value="CSC1/OSCA1-like_7TM"/>
</dbReference>
<proteinExistence type="predicted"/>
<gene>
    <name evidence="3" type="ORF">DYB38_010019</name>
</gene>
<name>A0A397C506_APHAT</name>
<keyword evidence="1" id="KW-1133">Transmembrane helix</keyword>
<evidence type="ECO:0000256" key="1">
    <source>
        <dbReference type="SAM" id="Phobius"/>
    </source>
</evidence>
<feature type="transmembrane region" description="Helical" evidence="1">
    <location>
        <begin position="160"/>
        <end position="184"/>
    </location>
</feature>
<evidence type="ECO:0000313" key="3">
    <source>
        <dbReference type="EMBL" id="RHY39842.1"/>
    </source>
</evidence>
<feature type="transmembrane region" description="Helical" evidence="1">
    <location>
        <begin position="211"/>
        <end position="231"/>
    </location>
</feature>
<evidence type="ECO:0000259" key="2">
    <source>
        <dbReference type="Pfam" id="PF02714"/>
    </source>
</evidence>
<organism evidence="3 4">
    <name type="scientific">Aphanomyces astaci</name>
    <name type="common">Crayfish plague agent</name>
    <dbReference type="NCBI Taxonomy" id="112090"/>
    <lineage>
        <taxon>Eukaryota</taxon>
        <taxon>Sar</taxon>
        <taxon>Stramenopiles</taxon>
        <taxon>Oomycota</taxon>
        <taxon>Saprolegniomycetes</taxon>
        <taxon>Saprolegniales</taxon>
        <taxon>Verrucalvaceae</taxon>
        <taxon>Aphanomyces</taxon>
    </lineage>
</organism>